<dbReference type="RefSeq" id="WP_145386692.1">
    <property type="nucleotide sequence ID" value="NZ_CP037423.1"/>
</dbReference>
<dbReference type="EMBL" id="CP037423">
    <property type="protein sequence ID" value="QDV42939.1"/>
    <property type="molecule type" value="Genomic_DNA"/>
</dbReference>
<accession>A0A518HQ23</accession>
<dbReference type="Proteomes" id="UP000319004">
    <property type="component" value="Chromosome"/>
</dbReference>
<reference evidence="1 2" key="1">
    <citation type="submission" date="2019-03" db="EMBL/GenBank/DDBJ databases">
        <title>Deep-cultivation of Planctomycetes and their phenomic and genomic characterization uncovers novel biology.</title>
        <authorList>
            <person name="Wiegand S."/>
            <person name="Jogler M."/>
            <person name="Boedeker C."/>
            <person name="Pinto D."/>
            <person name="Vollmers J."/>
            <person name="Rivas-Marin E."/>
            <person name="Kohn T."/>
            <person name="Peeters S.H."/>
            <person name="Heuer A."/>
            <person name="Rast P."/>
            <person name="Oberbeckmann S."/>
            <person name="Bunk B."/>
            <person name="Jeske O."/>
            <person name="Meyerdierks A."/>
            <person name="Storesund J.E."/>
            <person name="Kallscheuer N."/>
            <person name="Luecker S."/>
            <person name="Lage O.M."/>
            <person name="Pohl T."/>
            <person name="Merkel B.J."/>
            <person name="Hornburger P."/>
            <person name="Mueller R.-W."/>
            <person name="Bruemmer F."/>
            <person name="Labrenz M."/>
            <person name="Spormann A.M."/>
            <person name="Op den Camp H."/>
            <person name="Overmann J."/>
            <person name="Amann R."/>
            <person name="Jetten M.S.M."/>
            <person name="Mascher T."/>
            <person name="Medema M.H."/>
            <person name="Devos D.P."/>
            <person name="Kaster A.-K."/>
            <person name="Ovreas L."/>
            <person name="Rohde M."/>
            <person name="Galperin M.Y."/>
            <person name="Jogler C."/>
        </authorList>
    </citation>
    <scope>NUCLEOTIDE SEQUENCE [LARGE SCALE GENOMIC DNA]</scope>
    <source>
        <strain evidence="1 2">Enr13</strain>
    </source>
</reference>
<organism evidence="1 2">
    <name type="scientific">Stieleria neptunia</name>
    <dbReference type="NCBI Taxonomy" id="2527979"/>
    <lineage>
        <taxon>Bacteria</taxon>
        <taxon>Pseudomonadati</taxon>
        <taxon>Planctomycetota</taxon>
        <taxon>Planctomycetia</taxon>
        <taxon>Pirellulales</taxon>
        <taxon>Pirellulaceae</taxon>
        <taxon>Stieleria</taxon>
    </lineage>
</organism>
<name>A0A518HQ23_9BACT</name>
<evidence type="ECO:0000313" key="2">
    <source>
        <dbReference type="Proteomes" id="UP000319004"/>
    </source>
</evidence>
<dbReference type="KEGG" id="snep:Enr13x_27910"/>
<keyword evidence="2" id="KW-1185">Reference proteome</keyword>
<sequence length="256" mass="29276">MDNEATGDQVVAFFDAAVSLLTYCNEEIDSFNEAIEERLRREEMTPYAADRKDQIHRLWLNVRNRSVEVTDFIRMVNASHRKPIHIGDDWAGGLISEAVCPVARLVVNVINVIGFPDEERTHAEAKRDRRVARDLLDRLPENWTAVSAEILEMERQRCLACLTEHRFAEGRQPGALWSVEVISKLKGQQRALLETMNNANGSVPIDEFAQKSQWVSPYDDAAASLIQRLNKNLEKHSVDSRIRRNDGRFEKIPKPT</sequence>
<proteinExistence type="predicted"/>
<protein>
    <submittedName>
        <fullName evidence="1">Uncharacterized protein</fullName>
    </submittedName>
</protein>
<gene>
    <name evidence="1" type="ORF">Enr13x_27910</name>
</gene>
<evidence type="ECO:0000313" key="1">
    <source>
        <dbReference type="EMBL" id="QDV42939.1"/>
    </source>
</evidence>
<dbReference type="AlphaFoldDB" id="A0A518HQ23"/>